<dbReference type="NCBIfam" id="TIGR01728">
    <property type="entry name" value="SsuA_fam"/>
    <property type="match status" value="1"/>
</dbReference>
<feature type="domain" description="Solute-binding protein family 3/N-terminal" evidence="6">
    <location>
        <begin position="54"/>
        <end position="258"/>
    </location>
</feature>
<dbReference type="InterPro" id="IPR001638">
    <property type="entry name" value="Solute-binding_3/MltF_N"/>
</dbReference>
<evidence type="ECO:0000259" key="6">
    <source>
        <dbReference type="SMART" id="SM00062"/>
    </source>
</evidence>
<organism evidence="7 8">
    <name type="scientific">Serpentinicella alkaliphila</name>
    <dbReference type="NCBI Taxonomy" id="1734049"/>
    <lineage>
        <taxon>Bacteria</taxon>
        <taxon>Bacillati</taxon>
        <taxon>Bacillota</taxon>
        <taxon>Clostridia</taxon>
        <taxon>Peptostreptococcales</taxon>
        <taxon>Natronincolaceae</taxon>
        <taxon>Serpentinicella</taxon>
    </lineage>
</organism>
<dbReference type="GO" id="GO:0016020">
    <property type="term" value="C:membrane"/>
    <property type="evidence" value="ECO:0007669"/>
    <property type="project" value="InterPro"/>
</dbReference>
<dbReference type="PROSITE" id="PS51257">
    <property type="entry name" value="PROKAR_LIPOPROTEIN"/>
    <property type="match status" value="1"/>
</dbReference>
<evidence type="ECO:0000256" key="4">
    <source>
        <dbReference type="ARBA" id="ARBA00022729"/>
    </source>
</evidence>
<dbReference type="SMART" id="SM00062">
    <property type="entry name" value="PBPb"/>
    <property type="match status" value="1"/>
</dbReference>
<evidence type="ECO:0000313" key="8">
    <source>
        <dbReference type="Proteomes" id="UP000295504"/>
    </source>
</evidence>
<feature type="chain" id="PRO_5038459349" evidence="5">
    <location>
        <begin position="31"/>
        <end position="328"/>
    </location>
</feature>
<dbReference type="CDD" id="cd01008">
    <property type="entry name" value="PBP2_NrtA_SsuA_CpmA_like"/>
    <property type="match status" value="1"/>
</dbReference>
<comment type="caution">
    <text evidence="7">The sequence shown here is derived from an EMBL/GenBank/DDBJ whole genome shotgun (WGS) entry which is preliminary data.</text>
</comment>
<evidence type="ECO:0000256" key="2">
    <source>
        <dbReference type="ARBA" id="ARBA00010742"/>
    </source>
</evidence>
<dbReference type="OrthoDB" id="9814375at2"/>
<dbReference type="Proteomes" id="UP000295504">
    <property type="component" value="Unassembled WGS sequence"/>
</dbReference>
<dbReference type="SUPFAM" id="SSF53850">
    <property type="entry name" value="Periplasmic binding protein-like II"/>
    <property type="match status" value="1"/>
</dbReference>
<dbReference type="GO" id="GO:0042597">
    <property type="term" value="C:periplasmic space"/>
    <property type="evidence" value="ECO:0007669"/>
    <property type="project" value="UniProtKB-SubCell"/>
</dbReference>
<keyword evidence="8" id="KW-1185">Reference proteome</keyword>
<gene>
    <name evidence="7" type="ORF">EDD79_100614</name>
</gene>
<proteinExistence type="inferred from homology"/>
<evidence type="ECO:0000256" key="5">
    <source>
        <dbReference type="SAM" id="SignalP"/>
    </source>
</evidence>
<sequence length="328" mass="35821">MNIIRKNKKVFSIILASIMVSLILSGCSNKQQTTTQNNEQVNQINLTYVKAPLNVPSIIQKNQQLFDNEFNKDNIKVNLLEITSGPDQTQALAAGELDFLNAVGGTSVILAAANGVDLKILSIYSRAPKAFMILTNSDEIKNPADLKGKKVGGPKGTVLHQLLITALDVNNLSQDEVEYIAMDIPSALAALTNGSIDAALLAGPAALNAIKAGAKTVTTGEGLVEGTIVVSVRGEFLNKYPDLVKRFSKIHQESLEFIHNNLDEAYRITAEETGLTIDDVKMMYEWYDFDPTIKPSDIEELKTTQNFLKSNGMLDNTINIEDLIVNIK</sequence>
<dbReference type="PANTHER" id="PTHR30024">
    <property type="entry name" value="ALIPHATIC SULFONATES-BINDING PROTEIN-RELATED"/>
    <property type="match status" value="1"/>
</dbReference>
<dbReference type="Gene3D" id="3.40.190.10">
    <property type="entry name" value="Periplasmic binding protein-like II"/>
    <property type="match status" value="2"/>
</dbReference>
<accession>A0A4R2TMB4</accession>
<evidence type="ECO:0000256" key="3">
    <source>
        <dbReference type="ARBA" id="ARBA00022448"/>
    </source>
</evidence>
<dbReference type="RefSeq" id="WP_132847751.1">
    <property type="nucleotide sequence ID" value="NZ_CP058648.1"/>
</dbReference>
<dbReference type="EMBL" id="SLYC01000006">
    <property type="protein sequence ID" value="TCQ04611.1"/>
    <property type="molecule type" value="Genomic_DNA"/>
</dbReference>
<evidence type="ECO:0000313" key="7">
    <source>
        <dbReference type="EMBL" id="TCQ04611.1"/>
    </source>
</evidence>
<dbReference type="AlphaFoldDB" id="A0A4R2TMB4"/>
<evidence type="ECO:0000256" key="1">
    <source>
        <dbReference type="ARBA" id="ARBA00004418"/>
    </source>
</evidence>
<reference evidence="7 8" key="1">
    <citation type="submission" date="2019-03" db="EMBL/GenBank/DDBJ databases">
        <title>Genomic Encyclopedia of Type Strains, Phase IV (KMG-IV): sequencing the most valuable type-strain genomes for metagenomic binning, comparative biology and taxonomic classification.</title>
        <authorList>
            <person name="Goeker M."/>
        </authorList>
    </citation>
    <scope>NUCLEOTIDE SEQUENCE [LARGE SCALE GENOMIC DNA]</scope>
    <source>
        <strain evidence="7 8">DSM 100013</strain>
    </source>
</reference>
<keyword evidence="4 5" id="KW-0732">Signal</keyword>
<dbReference type="GO" id="GO:0042626">
    <property type="term" value="F:ATPase-coupled transmembrane transporter activity"/>
    <property type="evidence" value="ECO:0007669"/>
    <property type="project" value="InterPro"/>
</dbReference>
<protein>
    <submittedName>
        <fullName evidence="7">Sulfonate transport system substrate-binding protein</fullName>
    </submittedName>
</protein>
<comment type="similarity">
    <text evidence="2">Belongs to the bacterial solute-binding protein SsuA/TauA family.</text>
</comment>
<dbReference type="InterPro" id="IPR010067">
    <property type="entry name" value="ABC_SsuA_sub-bd"/>
</dbReference>
<comment type="subcellular location">
    <subcellularLocation>
        <location evidence="1">Periplasm</location>
    </subcellularLocation>
</comment>
<dbReference type="InterPro" id="IPR015168">
    <property type="entry name" value="SsuA/THI5"/>
</dbReference>
<keyword evidence="3" id="KW-0813">Transport</keyword>
<name>A0A4R2TMB4_9FIRM</name>
<feature type="signal peptide" evidence="5">
    <location>
        <begin position="1"/>
        <end position="30"/>
    </location>
</feature>
<dbReference type="Pfam" id="PF09084">
    <property type="entry name" value="NMT1"/>
    <property type="match status" value="1"/>
</dbReference>